<feature type="region of interest" description="Disordered" evidence="7">
    <location>
        <begin position="105"/>
        <end position="130"/>
    </location>
</feature>
<evidence type="ECO:0000256" key="5">
    <source>
        <dbReference type="ARBA" id="ARBA00023136"/>
    </source>
</evidence>
<dbReference type="EMBL" id="UYSL01012227">
    <property type="protein sequence ID" value="VDL68871.1"/>
    <property type="molecule type" value="Genomic_DNA"/>
</dbReference>
<dbReference type="GO" id="GO:0045879">
    <property type="term" value="P:negative regulation of smoothened signaling pathway"/>
    <property type="evidence" value="ECO:0007669"/>
    <property type="project" value="TreeGrafter"/>
</dbReference>
<comment type="similarity">
    <text evidence="2">Belongs to the patched family.</text>
</comment>
<keyword evidence="3" id="KW-0812">Transmembrane</keyword>
<evidence type="ECO:0000256" key="1">
    <source>
        <dbReference type="ARBA" id="ARBA00004141"/>
    </source>
</evidence>
<keyword evidence="4" id="KW-1133">Transmembrane helix</keyword>
<evidence type="ECO:0000313" key="10">
    <source>
        <dbReference type="WBParaSite" id="NBR_0000528001-mRNA-1"/>
    </source>
</evidence>
<protein>
    <submittedName>
        <fullName evidence="10">Protein patched homolog 2 (inferred by orthology to a human protein)</fullName>
    </submittedName>
</protein>
<dbReference type="AlphaFoldDB" id="A0A0N4XRX8"/>
<evidence type="ECO:0000256" key="2">
    <source>
        <dbReference type="ARBA" id="ARBA00005585"/>
    </source>
</evidence>
<accession>A0A0N4XRX8</accession>
<evidence type="ECO:0000256" key="4">
    <source>
        <dbReference type="ARBA" id="ARBA00022989"/>
    </source>
</evidence>
<dbReference type="GO" id="GO:0005119">
    <property type="term" value="F:smoothened binding"/>
    <property type="evidence" value="ECO:0007669"/>
    <property type="project" value="TreeGrafter"/>
</dbReference>
<keyword evidence="6" id="KW-0325">Glycoprotein</keyword>
<evidence type="ECO:0000256" key="6">
    <source>
        <dbReference type="ARBA" id="ARBA00023180"/>
    </source>
</evidence>
<organism evidence="10">
    <name type="scientific">Nippostrongylus brasiliensis</name>
    <name type="common">Rat hookworm</name>
    <dbReference type="NCBI Taxonomy" id="27835"/>
    <lineage>
        <taxon>Eukaryota</taxon>
        <taxon>Metazoa</taxon>
        <taxon>Ecdysozoa</taxon>
        <taxon>Nematoda</taxon>
        <taxon>Chromadorea</taxon>
        <taxon>Rhabditida</taxon>
        <taxon>Rhabditina</taxon>
        <taxon>Rhabditomorpha</taxon>
        <taxon>Strongyloidea</taxon>
        <taxon>Heligmosomidae</taxon>
        <taxon>Nippostrongylus</taxon>
    </lineage>
</organism>
<comment type="subcellular location">
    <subcellularLocation>
        <location evidence="1">Membrane</location>
        <topology evidence="1">Multi-pass membrane protein</topology>
    </subcellularLocation>
</comment>
<dbReference type="PANTHER" id="PTHR46022">
    <property type="entry name" value="PROTEIN PATCHED"/>
    <property type="match status" value="1"/>
</dbReference>
<dbReference type="GO" id="GO:0005886">
    <property type="term" value="C:plasma membrane"/>
    <property type="evidence" value="ECO:0007669"/>
    <property type="project" value="TreeGrafter"/>
</dbReference>
<name>A0A0N4XRX8_NIPBR</name>
<dbReference type="PANTHER" id="PTHR46022:SF6">
    <property type="entry name" value="PROTEIN PATCHED HOMOLOG 3"/>
    <property type="match status" value="1"/>
</dbReference>
<keyword evidence="9" id="KW-1185">Reference proteome</keyword>
<reference evidence="10" key="1">
    <citation type="submission" date="2017-02" db="UniProtKB">
        <authorList>
            <consortium name="WormBaseParasite"/>
        </authorList>
    </citation>
    <scope>IDENTIFICATION</scope>
</reference>
<reference evidence="8 9" key="2">
    <citation type="submission" date="2018-11" db="EMBL/GenBank/DDBJ databases">
        <authorList>
            <consortium name="Pathogen Informatics"/>
        </authorList>
    </citation>
    <scope>NUCLEOTIDE SEQUENCE [LARGE SCALE GENOMIC DNA]</scope>
</reference>
<evidence type="ECO:0000256" key="3">
    <source>
        <dbReference type="ARBA" id="ARBA00022692"/>
    </source>
</evidence>
<dbReference type="Proteomes" id="UP000271162">
    <property type="component" value="Unassembled WGS sequence"/>
</dbReference>
<gene>
    <name evidence="8" type="ORF">NBR_LOCUS5282</name>
</gene>
<dbReference type="GO" id="GO:0008158">
    <property type="term" value="F:hedgehog receptor activity"/>
    <property type="evidence" value="ECO:0007669"/>
    <property type="project" value="TreeGrafter"/>
</dbReference>
<dbReference type="WBParaSite" id="NBR_0000528001-mRNA-1">
    <property type="protein sequence ID" value="NBR_0000528001-mRNA-1"/>
    <property type="gene ID" value="NBR_0000528001"/>
</dbReference>
<evidence type="ECO:0000313" key="9">
    <source>
        <dbReference type="Proteomes" id="UP000271162"/>
    </source>
</evidence>
<proteinExistence type="inferred from homology"/>
<dbReference type="STRING" id="27835.A0A0N4XRX8"/>
<dbReference type="OMA" id="LNEEMNF"/>
<evidence type="ECO:0000256" key="7">
    <source>
        <dbReference type="SAM" id="MobiDB-lite"/>
    </source>
</evidence>
<evidence type="ECO:0000313" key="8">
    <source>
        <dbReference type="EMBL" id="VDL68871.1"/>
    </source>
</evidence>
<dbReference type="GO" id="GO:0097108">
    <property type="term" value="F:hedgehog family protein binding"/>
    <property type="evidence" value="ECO:0007669"/>
    <property type="project" value="TreeGrafter"/>
</dbReference>
<keyword evidence="5" id="KW-0472">Membrane</keyword>
<sequence>MESINLTPKSSIRSIIDFQGVARGNRIALYARSAFQYILFQTGCFVQRWAWSTVVIGLFLYTVCCVGLKDVEIETDLVKLWVQQGGRLNEEMNFLSKVQAEARRMSKRDADEDEDDGPQRGPALPRENGLGGGFQLVIQTPIHENENVLSQEALLRHVKLMEEISKYEVDLYGE</sequence>